<evidence type="ECO:0000313" key="2">
    <source>
        <dbReference type="Proteomes" id="UP000216024"/>
    </source>
</evidence>
<dbReference type="EMBL" id="NIBG01000013">
    <property type="protein sequence ID" value="PAB58629.1"/>
    <property type="molecule type" value="Genomic_DNA"/>
</dbReference>
<reference evidence="1 2" key="1">
    <citation type="submission" date="2017-06" db="EMBL/GenBank/DDBJ databases">
        <title>Draft genome sequence of anaerobic fermentative bacterium Anaeromicrobium sediminis DY2726D isolated from West Pacific Ocean sediments.</title>
        <authorList>
            <person name="Zeng X."/>
        </authorList>
    </citation>
    <scope>NUCLEOTIDE SEQUENCE [LARGE SCALE GENOMIC DNA]</scope>
    <source>
        <strain evidence="1 2">DY2726D</strain>
    </source>
</reference>
<protein>
    <submittedName>
        <fullName evidence="1">Uncharacterized protein</fullName>
    </submittedName>
</protein>
<accession>A0A267MGC9</accession>
<keyword evidence="2" id="KW-1185">Reference proteome</keyword>
<dbReference type="RefSeq" id="WP_095134394.1">
    <property type="nucleotide sequence ID" value="NZ_NIBG01000013.1"/>
</dbReference>
<proteinExistence type="predicted"/>
<comment type="caution">
    <text evidence="1">The sequence shown here is derived from an EMBL/GenBank/DDBJ whole genome shotgun (WGS) entry which is preliminary data.</text>
</comment>
<organism evidence="1 2">
    <name type="scientific">Anaeromicrobium sediminis</name>
    <dbReference type="NCBI Taxonomy" id="1478221"/>
    <lineage>
        <taxon>Bacteria</taxon>
        <taxon>Bacillati</taxon>
        <taxon>Bacillota</taxon>
        <taxon>Clostridia</taxon>
        <taxon>Peptostreptococcales</taxon>
        <taxon>Thermotaleaceae</taxon>
        <taxon>Anaeromicrobium</taxon>
    </lineage>
</organism>
<dbReference type="AlphaFoldDB" id="A0A267MGC9"/>
<dbReference type="Proteomes" id="UP000216024">
    <property type="component" value="Unassembled WGS sequence"/>
</dbReference>
<evidence type="ECO:0000313" key="1">
    <source>
        <dbReference type="EMBL" id="PAB58629.1"/>
    </source>
</evidence>
<sequence length="143" mass="16988">MYYDFSVDTSDRKNYFYLYKEDSIRKGIYLGPIIGQGYMGEIYVEFHKVKVKDKVNEELYYLTLDCSDKLISKYLFISSEVNDVFNIGHKVKVNLKVNDEVEIYLYSHDGLKVNEHVVKVKFKVQHEDEKFSLKYNFCPNAHK</sequence>
<name>A0A267MGC9_9FIRM</name>
<gene>
    <name evidence="1" type="ORF">CCE28_14195</name>
</gene>